<dbReference type="PROSITE" id="PS51257">
    <property type="entry name" value="PROKAR_LIPOPROTEIN"/>
    <property type="match status" value="1"/>
</dbReference>
<organism evidence="1 2">
    <name type="scientific">Aphis glycines</name>
    <name type="common">Soybean aphid</name>
    <dbReference type="NCBI Taxonomy" id="307491"/>
    <lineage>
        <taxon>Eukaryota</taxon>
        <taxon>Metazoa</taxon>
        <taxon>Ecdysozoa</taxon>
        <taxon>Arthropoda</taxon>
        <taxon>Hexapoda</taxon>
        <taxon>Insecta</taxon>
        <taxon>Pterygota</taxon>
        <taxon>Neoptera</taxon>
        <taxon>Paraneoptera</taxon>
        <taxon>Hemiptera</taxon>
        <taxon>Sternorrhyncha</taxon>
        <taxon>Aphidomorpha</taxon>
        <taxon>Aphidoidea</taxon>
        <taxon>Aphididae</taxon>
        <taxon>Aphidini</taxon>
        <taxon>Aphis</taxon>
        <taxon>Aphis</taxon>
    </lineage>
</organism>
<proteinExistence type="predicted"/>
<evidence type="ECO:0000313" key="1">
    <source>
        <dbReference type="EMBL" id="KAE9543478.1"/>
    </source>
</evidence>
<evidence type="ECO:0000313" key="2">
    <source>
        <dbReference type="Proteomes" id="UP000475862"/>
    </source>
</evidence>
<dbReference type="Proteomes" id="UP000475862">
    <property type="component" value="Unassembled WGS sequence"/>
</dbReference>
<accession>A0A6G0U2Y4</accession>
<keyword evidence="2" id="KW-1185">Reference proteome</keyword>
<dbReference type="AlphaFoldDB" id="A0A6G0U2Y4"/>
<dbReference type="OrthoDB" id="19261at2759"/>
<dbReference type="EMBL" id="VYZN01000008">
    <property type="protein sequence ID" value="KAE9543478.1"/>
    <property type="molecule type" value="Genomic_DNA"/>
</dbReference>
<protein>
    <submittedName>
        <fullName evidence="1">Uncharacterized protein</fullName>
    </submittedName>
</protein>
<gene>
    <name evidence="1" type="ORF">AGLY_002278</name>
</gene>
<name>A0A6G0U2Y4_APHGL</name>
<sequence length="176" mass="19778">MYNYQIKKNIIAVVLAILCISNYLSSSCARNTNQKIPSCLFVKLVYSGSPIRFPYPMPYYEDFQSWQHTYSTTFFHASQVLFCLFHVSINLIHTFFNPVQLFYECNKQIMHKTNTHRHAAAAAVPTIFGTAGCGAPPSGDIAAFDFVGAGMVGFFISQISADPLRHHRCCAAEYDI</sequence>
<comment type="caution">
    <text evidence="1">The sequence shown here is derived from an EMBL/GenBank/DDBJ whole genome shotgun (WGS) entry which is preliminary data.</text>
</comment>
<reference evidence="1 2" key="1">
    <citation type="submission" date="2019-08" db="EMBL/GenBank/DDBJ databases">
        <title>The genome of the soybean aphid Biotype 1, its phylome, world population structure and adaptation to the North American continent.</title>
        <authorList>
            <person name="Giordano R."/>
            <person name="Donthu R.K."/>
            <person name="Hernandez A.G."/>
            <person name="Wright C.L."/>
            <person name="Zimin A.V."/>
        </authorList>
    </citation>
    <scope>NUCLEOTIDE SEQUENCE [LARGE SCALE GENOMIC DNA]</scope>
    <source>
        <tissue evidence="1">Whole aphids</tissue>
    </source>
</reference>